<dbReference type="PANTHER" id="PTHR18921">
    <property type="entry name" value="MYOSIN HEAVY CHAIN - RELATED"/>
    <property type="match status" value="1"/>
</dbReference>
<dbReference type="PROSITE" id="PS50913">
    <property type="entry name" value="GRIP"/>
    <property type="match status" value="1"/>
</dbReference>
<dbReference type="Pfam" id="PF10375">
    <property type="entry name" value="GRAB"/>
    <property type="match status" value="1"/>
</dbReference>
<name>A0A9P5UH84_9AGAR</name>
<feature type="compositionally biased region" description="Low complexity" evidence="5">
    <location>
        <begin position="454"/>
        <end position="464"/>
    </location>
</feature>
<reference evidence="7" key="1">
    <citation type="submission" date="2020-11" db="EMBL/GenBank/DDBJ databases">
        <authorList>
            <consortium name="DOE Joint Genome Institute"/>
            <person name="Ahrendt S."/>
            <person name="Riley R."/>
            <person name="Andreopoulos W."/>
            <person name="Labutti K."/>
            <person name="Pangilinan J."/>
            <person name="Ruiz-Duenas F.J."/>
            <person name="Barrasa J.M."/>
            <person name="Sanchez-Garcia M."/>
            <person name="Camarero S."/>
            <person name="Miyauchi S."/>
            <person name="Serrano A."/>
            <person name="Linde D."/>
            <person name="Babiker R."/>
            <person name="Drula E."/>
            <person name="Ayuso-Fernandez I."/>
            <person name="Pacheco R."/>
            <person name="Padilla G."/>
            <person name="Ferreira P."/>
            <person name="Barriuso J."/>
            <person name="Kellner H."/>
            <person name="Castanera R."/>
            <person name="Alfaro M."/>
            <person name="Ramirez L."/>
            <person name="Pisabarro A.G."/>
            <person name="Kuo A."/>
            <person name="Tritt A."/>
            <person name="Lipzen A."/>
            <person name="He G."/>
            <person name="Yan M."/>
            <person name="Ng V."/>
            <person name="Cullen D."/>
            <person name="Martin F."/>
            <person name="Rosso M.-N."/>
            <person name="Henrissat B."/>
            <person name="Hibbett D."/>
            <person name="Martinez A.T."/>
            <person name="Grigoriev I.V."/>
        </authorList>
    </citation>
    <scope>NUCLEOTIDE SEQUENCE</scope>
    <source>
        <strain evidence="7">AH 40177</strain>
    </source>
</reference>
<dbReference type="InterPro" id="IPR019459">
    <property type="entry name" value="GRAB"/>
</dbReference>
<feature type="compositionally biased region" description="Polar residues" evidence="5">
    <location>
        <begin position="371"/>
        <end position="397"/>
    </location>
</feature>
<keyword evidence="2" id="KW-0333">Golgi apparatus</keyword>
<evidence type="ECO:0000259" key="6">
    <source>
        <dbReference type="PROSITE" id="PS50913"/>
    </source>
</evidence>
<evidence type="ECO:0000256" key="3">
    <source>
        <dbReference type="ARBA" id="ARBA00023054"/>
    </source>
</evidence>
<keyword evidence="3 4" id="KW-0175">Coiled coil</keyword>
<dbReference type="GO" id="GO:0006888">
    <property type="term" value="P:endoplasmic reticulum to Golgi vesicle-mediated transport"/>
    <property type="evidence" value="ECO:0007669"/>
    <property type="project" value="TreeGrafter"/>
</dbReference>
<dbReference type="Proteomes" id="UP000772434">
    <property type="component" value="Unassembled WGS sequence"/>
</dbReference>
<dbReference type="AlphaFoldDB" id="A0A9P5UH84"/>
<protein>
    <recommendedName>
        <fullName evidence="6">GRIP domain-containing protein</fullName>
    </recommendedName>
</protein>
<evidence type="ECO:0000256" key="1">
    <source>
        <dbReference type="ARBA" id="ARBA00004555"/>
    </source>
</evidence>
<dbReference type="InterPro" id="IPR000237">
    <property type="entry name" value="GRIP_dom"/>
</dbReference>
<sequence>MSNNRESSSSPLSPTKLINGLSLGDTRSSLDSERSNTASPVHLNGNGLTETEENLDPIERLQRELQRTREEKDALGTQYRNLLAKLTTMRTTLGNKLKQDAAKLDRREQLVQQLTAQNDDLTATVETLKEELIATSDESARAATELDRLRNRAFQESAQESLLLERELRETQTELERTRMERDEWERTALQEKAYSEDARASLEEAHARGVAELGLEKERGDNLQSVLQDFQTAKEHELRQAVKDYESQLVQVTQSLAEYKHRATTAEMGLEELQTNTSRTHELEKEVKEKTVLVNKLRREAVIINEHLMEALRRLRKNSSDTNVDRRLVTNVVLSFLTTPRADAKRFEMLSLLASILSWSDIEREKAGLQRSQPPVLSPSGSFWRRTSSSDSPGKGTSFSRLWVEFLLTEAASGESHSTTTSPSRTNASLPGSPTLNGFSLSSFSSITAMASSPNLSLAASPSRKGKEKVILELDS</sequence>
<dbReference type="GO" id="GO:0005794">
    <property type="term" value="C:Golgi apparatus"/>
    <property type="evidence" value="ECO:0007669"/>
    <property type="project" value="UniProtKB-SubCell"/>
</dbReference>
<evidence type="ECO:0000256" key="5">
    <source>
        <dbReference type="SAM" id="MobiDB-lite"/>
    </source>
</evidence>
<comment type="subcellular location">
    <subcellularLocation>
        <location evidence="1">Golgi apparatus</location>
    </subcellularLocation>
</comment>
<evidence type="ECO:0000256" key="4">
    <source>
        <dbReference type="SAM" id="Coils"/>
    </source>
</evidence>
<evidence type="ECO:0000313" key="7">
    <source>
        <dbReference type="EMBL" id="KAF9078828.1"/>
    </source>
</evidence>
<dbReference type="EMBL" id="JADNRY010000001">
    <property type="protein sequence ID" value="KAF9078828.1"/>
    <property type="molecule type" value="Genomic_DNA"/>
</dbReference>
<feature type="domain" description="GRIP" evidence="6">
    <location>
        <begin position="320"/>
        <end position="371"/>
    </location>
</feature>
<feature type="region of interest" description="Disordered" evidence="5">
    <location>
        <begin position="1"/>
        <end position="56"/>
    </location>
</feature>
<feature type="coiled-coil region" evidence="4">
    <location>
        <begin position="58"/>
        <end position="188"/>
    </location>
</feature>
<proteinExistence type="predicted"/>
<comment type="caution">
    <text evidence="7">The sequence shown here is derived from an EMBL/GenBank/DDBJ whole genome shotgun (WGS) entry which is preliminary data.</text>
</comment>
<dbReference type="GO" id="GO:0007030">
    <property type="term" value="P:Golgi organization"/>
    <property type="evidence" value="ECO:0007669"/>
    <property type="project" value="TreeGrafter"/>
</dbReference>
<evidence type="ECO:0000313" key="8">
    <source>
        <dbReference type="Proteomes" id="UP000772434"/>
    </source>
</evidence>
<dbReference type="GO" id="GO:0031267">
    <property type="term" value="F:small GTPase binding"/>
    <property type="evidence" value="ECO:0007669"/>
    <property type="project" value="TreeGrafter"/>
</dbReference>
<accession>A0A9P5UH84</accession>
<keyword evidence="8" id="KW-1185">Reference proteome</keyword>
<feature type="region of interest" description="Disordered" evidence="5">
    <location>
        <begin position="369"/>
        <end position="397"/>
    </location>
</feature>
<dbReference type="PANTHER" id="PTHR18921:SF2">
    <property type="entry name" value="THYROID RECEPTOR-INTERACTING PROTEIN 11"/>
    <property type="match status" value="1"/>
</dbReference>
<feature type="region of interest" description="Disordered" evidence="5">
    <location>
        <begin position="454"/>
        <end position="477"/>
    </location>
</feature>
<dbReference type="OrthoDB" id="425925at2759"/>
<organism evidence="7 8">
    <name type="scientific">Rhodocollybia butyracea</name>
    <dbReference type="NCBI Taxonomy" id="206335"/>
    <lineage>
        <taxon>Eukaryota</taxon>
        <taxon>Fungi</taxon>
        <taxon>Dikarya</taxon>
        <taxon>Basidiomycota</taxon>
        <taxon>Agaricomycotina</taxon>
        <taxon>Agaricomycetes</taxon>
        <taxon>Agaricomycetidae</taxon>
        <taxon>Agaricales</taxon>
        <taxon>Marasmiineae</taxon>
        <taxon>Omphalotaceae</taxon>
        <taxon>Rhodocollybia</taxon>
    </lineage>
</organism>
<feature type="coiled-coil region" evidence="4">
    <location>
        <begin position="243"/>
        <end position="301"/>
    </location>
</feature>
<evidence type="ECO:0000256" key="2">
    <source>
        <dbReference type="ARBA" id="ARBA00023034"/>
    </source>
</evidence>
<gene>
    <name evidence="7" type="ORF">BDP27DRAFT_1310245</name>
</gene>